<keyword evidence="6" id="KW-1133">Transmembrane helix</keyword>
<dbReference type="InterPro" id="IPR013783">
    <property type="entry name" value="Ig-like_fold"/>
</dbReference>
<name>A0A3Q2D569_CYPVA</name>
<feature type="transmembrane region" description="Helical" evidence="6">
    <location>
        <begin position="245"/>
        <end position="267"/>
    </location>
</feature>
<dbReference type="FunFam" id="2.60.40.10:FF:000348">
    <property type="entry name" value="Interleukin 20 receptor subunit alpha"/>
    <property type="match status" value="1"/>
</dbReference>
<comment type="similarity">
    <text evidence="1">Belongs to the type II cytokine receptor family.</text>
</comment>
<evidence type="ECO:0000256" key="6">
    <source>
        <dbReference type="SAM" id="Phobius"/>
    </source>
</evidence>
<dbReference type="GeneID" id="107096995"/>
<keyword evidence="11" id="KW-1185">Reference proteome</keyword>
<dbReference type="PANTHER" id="PTHR20859">
    <property type="entry name" value="INTERFERON/INTERLEUKIN RECEPTOR"/>
    <property type="match status" value="1"/>
</dbReference>
<evidence type="ECO:0000313" key="10">
    <source>
        <dbReference type="Ensembl" id="ENSCVAP00000013643.1"/>
    </source>
</evidence>
<keyword evidence="3" id="KW-1015">Disulfide bond</keyword>
<evidence type="ECO:0000256" key="4">
    <source>
        <dbReference type="ARBA" id="ARBA00023170"/>
    </source>
</evidence>
<evidence type="ECO:0000259" key="9">
    <source>
        <dbReference type="Pfam" id="PF09294"/>
    </source>
</evidence>
<organism evidence="10 11">
    <name type="scientific">Cyprinodon variegatus</name>
    <name type="common">Sheepshead minnow</name>
    <dbReference type="NCBI Taxonomy" id="28743"/>
    <lineage>
        <taxon>Eukaryota</taxon>
        <taxon>Metazoa</taxon>
        <taxon>Chordata</taxon>
        <taxon>Craniata</taxon>
        <taxon>Vertebrata</taxon>
        <taxon>Euteleostomi</taxon>
        <taxon>Actinopterygii</taxon>
        <taxon>Neopterygii</taxon>
        <taxon>Teleostei</taxon>
        <taxon>Neoteleostei</taxon>
        <taxon>Acanthomorphata</taxon>
        <taxon>Ovalentaria</taxon>
        <taxon>Atherinomorphae</taxon>
        <taxon>Cyprinodontiformes</taxon>
        <taxon>Cyprinodontidae</taxon>
        <taxon>Cyprinodon</taxon>
    </lineage>
</organism>
<keyword evidence="6" id="KW-0812">Transmembrane</keyword>
<feature type="signal peptide" evidence="7">
    <location>
        <begin position="1"/>
        <end position="19"/>
    </location>
</feature>
<feature type="domain" description="Interferon/interleukin receptor" evidence="9">
    <location>
        <begin position="129"/>
        <end position="233"/>
    </location>
</feature>
<reference evidence="10" key="1">
    <citation type="submission" date="2025-08" db="UniProtKB">
        <authorList>
            <consortium name="Ensembl"/>
        </authorList>
    </citation>
    <scope>IDENTIFICATION</scope>
</reference>
<evidence type="ECO:0000259" key="8">
    <source>
        <dbReference type="Pfam" id="PF01108"/>
    </source>
</evidence>
<evidence type="ECO:0000256" key="3">
    <source>
        <dbReference type="ARBA" id="ARBA00023157"/>
    </source>
</evidence>
<protein>
    <submittedName>
        <fullName evidence="10">Uncharacterized LOC107096995</fullName>
    </submittedName>
</protein>
<dbReference type="Pfam" id="PF09294">
    <property type="entry name" value="Interfer-bind"/>
    <property type="match status" value="1"/>
</dbReference>
<feature type="compositionally biased region" description="Basic and acidic residues" evidence="5">
    <location>
        <begin position="383"/>
        <end position="400"/>
    </location>
</feature>
<dbReference type="Gene3D" id="2.60.40.10">
    <property type="entry name" value="Immunoglobulins"/>
    <property type="match status" value="2"/>
</dbReference>
<dbReference type="Proteomes" id="UP000265020">
    <property type="component" value="Unassembled WGS sequence"/>
</dbReference>
<dbReference type="InterPro" id="IPR003961">
    <property type="entry name" value="FN3_dom"/>
</dbReference>
<feature type="chain" id="PRO_5018741400" evidence="7">
    <location>
        <begin position="20"/>
        <end position="564"/>
    </location>
</feature>
<evidence type="ECO:0000256" key="2">
    <source>
        <dbReference type="ARBA" id="ARBA00022729"/>
    </source>
</evidence>
<dbReference type="OMA" id="DLTQETW"/>
<keyword evidence="6" id="KW-0472">Membrane</keyword>
<dbReference type="GeneTree" id="ENSGT00940000157314"/>
<feature type="region of interest" description="Disordered" evidence="5">
    <location>
        <begin position="450"/>
        <end position="469"/>
    </location>
</feature>
<accession>A0A3Q2D569</accession>
<keyword evidence="4" id="KW-0675">Receptor</keyword>
<evidence type="ECO:0000256" key="1">
    <source>
        <dbReference type="ARBA" id="ARBA00005399"/>
    </source>
</evidence>
<dbReference type="Ensembl" id="ENSCVAT00000021238.1">
    <property type="protein sequence ID" value="ENSCVAP00000013643.1"/>
    <property type="gene ID" value="ENSCVAG00000016173.1"/>
</dbReference>
<dbReference type="SUPFAM" id="SSF49265">
    <property type="entry name" value="Fibronectin type III"/>
    <property type="match status" value="2"/>
</dbReference>
<feature type="domain" description="Fibronectin type-III" evidence="8">
    <location>
        <begin position="7"/>
        <end position="116"/>
    </location>
</feature>
<dbReference type="GO" id="GO:0004896">
    <property type="term" value="F:cytokine receptor activity"/>
    <property type="evidence" value="ECO:0007669"/>
    <property type="project" value="TreeGrafter"/>
</dbReference>
<dbReference type="RefSeq" id="XP_015249426.1">
    <property type="nucleotide sequence ID" value="XM_015393940.1"/>
</dbReference>
<reference evidence="10" key="2">
    <citation type="submission" date="2025-09" db="UniProtKB">
        <authorList>
            <consortium name="Ensembl"/>
        </authorList>
    </citation>
    <scope>IDENTIFICATION</scope>
</reference>
<dbReference type="CTD" id="53832"/>
<dbReference type="InterPro" id="IPR015373">
    <property type="entry name" value="Interferon/interleukin_rcp_dom"/>
</dbReference>
<proteinExistence type="inferred from homology"/>
<evidence type="ECO:0000256" key="5">
    <source>
        <dbReference type="SAM" id="MobiDB-lite"/>
    </source>
</evidence>
<dbReference type="Pfam" id="PF01108">
    <property type="entry name" value="Tissue_fac"/>
    <property type="match status" value="1"/>
</dbReference>
<dbReference type="GO" id="GO:0005886">
    <property type="term" value="C:plasma membrane"/>
    <property type="evidence" value="ECO:0007669"/>
    <property type="project" value="TreeGrafter"/>
</dbReference>
<evidence type="ECO:0000313" key="11">
    <source>
        <dbReference type="Proteomes" id="UP000265020"/>
    </source>
</evidence>
<dbReference type="KEGG" id="cvg:107096995"/>
<dbReference type="AlphaFoldDB" id="A0A3Q2D569"/>
<dbReference type="InterPro" id="IPR050650">
    <property type="entry name" value="Type-II_Cytokine-TF_Rcpt"/>
</dbReference>
<keyword evidence="2 7" id="KW-0732">Signal</keyword>
<dbReference type="PANTHER" id="PTHR20859:SF86">
    <property type="entry name" value="INTERLEUKIN-20 RECEPTOR SUBUNIT ALPHA"/>
    <property type="match status" value="1"/>
</dbReference>
<dbReference type="OrthoDB" id="9909056at2759"/>
<feature type="region of interest" description="Disordered" evidence="5">
    <location>
        <begin position="357"/>
        <end position="410"/>
    </location>
</feature>
<sequence>MMWTELLFLCLSVLHCAVSSSPPTPVNVSFSSVNLRNVLHWSPGNGTPDGTHFAVEYIIYGESTEASKGKRGHWRAVQHCTNIVRTWCDLSLETWDEEKGYLARVRALGRKSSSKWTLTKRRFDPKWDTILGPPLVSVRMKNNSAIITLKGPMRYSPNNDTPPLSMKSIYHRMSYNLSIYIRHRNQMYHFPLDTSQYKYQLLEYNTEYCFFAKSRFLSIPMQCKSSAWHCIITPQDPVIKQLQQVVVGIVVPSLCIFIIGLVSYLLYNYVAGKEQKIPPILKTFFHQNHSWLPPDYVNLQLARIIPVKPPQPTEIPLIVPPPAAGYLSQGPHVPQEPEEPMNDSSVDYSFVAAKKAGVGDEGTGPSKQDEGDGVNNLTGELQKCPDSDKENNIDIKDDGNKPQPPKPEPAKREINAAMQTGLPSKAQDPIQSNQRSCTLNVHLGPPLIKEEERREASEESEQNPNQCENDRLLSGYVSQRISTIPSFDIEQFDRLSDDYGHLISGGREDKKTENCELDYVTRRQLNFESLIVRQTSQEAQVEEEIMGEADDILSKWDLVISVDE</sequence>
<dbReference type="InterPro" id="IPR036116">
    <property type="entry name" value="FN3_sf"/>
</dbReference>
<evidence type="ECO:0000256" key="7">
    <source>
        <dbReference type="SAM" id="SignalP"/>
    </source>
</evidence>
<dbReference type="STRING" id="28743.ENSCVAP00000013643"/>